<dbReference type="GO" id="GO:0032259">
    <property type="term" value="P:methylation"/>
    <property type="evidence" value="ECO:0007669"/>
    <property type="project" value="UniProtKB-KW"/>
</dbReference>
<dbReference type="GO" id="GO:0008168">
    <property type="term" value="F:methyltransferase activity"/>
    <property type="evidence" value="ECO:0007669"/>
    <property type="project" value="UniProtKB-KW"/>
</dbReference>
<reference evidence="3 4" key="1">
    <citation type="submission" date="2016-03" db="EMBL/GenBank/DDBJ databases">
        <title>Choanephora cucurbitarum.</title>
        <authorList>
            <person name="Min B."/>
            <person name="Park H."/>
            <person name="Park J.-H."/>
            <person name="Shin H.-D."/>
            <person name="Choi I.-G."/>
        </authorList>
    </citation>
    <scope>NUCLEOTIDE SEQUENCE [LARGE SCALE GENOMIC DNA]</scope>
    <source>
        <strain evidence="3 4">KUS-F28377</strain>
    </source>
</reference>
<sequence>MGSSQSKKLKQPFKRFSKEGVDIFKKDHTTYAVDVSNRPASFTDTQEDSSHEETVKLDRIASFPPSPTSISPQSIKSDSYIMYGRKYQHFNSKYILPSDEIEQDRLVQVHFIYKHLFDGNFSAPIRELLSLKQSKHTSTSSENQQLCIPIPKVLDVACGTGTWILEMATEFPDAQFYGIDIAAIYPTAIKPANAFFTQSDVLNGLPYSDEFFDYIHMRQAYTCFSEDEWHFIIKEIKRLLKPGGYVEFREIDPILHNTGPATRDFFKHFVSGMKENHNIDIIWATQMFNLIKETGDIVDIHRQIRQLHFDLPGALGNMARNSLRTACESYRAFFQKINGITPSDYDRTLDAVVEESRACHSYFDYYNCWGRKALCSTEFHHQDIVDSVLHMTRRYSLIQPKNTIASNRKRKSSDSADSDHTHQSKLHAARFADDRSTRRNKDSLQTSSPEEGQPIQKLNHEKIDEIAQFSAGFDD</sequence>
<dbReference type="InterPro" id="IPR029063">
    <property type="entry name" value="SAM-dependent_MTases_sf"/>
</dbReference>
<dbReference type="SUPFAM" id="SSF53335">
    <property type="entry name" value="S-adenosyl-L-methionine-dependent methyltransferases"/>
    <property type="match status" value="1"/>
</dbReference>
<protein>
    <submittedName>
        <fullName evidence="3">Demethylmenaquinone methyltransferase</fullName>
    </submittedName>
</protein>
<dbReference type="Gene3D" id="3.40.50.150">
    <property type="entry name" value="Vaccinia Virus protein VP39"/>
    <property type="match status" value="1"/>
</dbReference>
<evidence type="ECO:0000256" key="1">
    <source>
        <dbReference type="SAM" id="MobiDB-lite"/>
    </source>
</evidence>
<accession>A0A1C7N2D3</accession>
<keyword evidence="3" id="KW-0808">Transferase</keyword>
<dbReference type="CDD" id="cd02440">
    <property type="entry name" value="AdoMet_MTases"/>
    <property type="match status" value="1"/>
</dbReference>
<feature type="compositionally biased region" description="Basic and acidic residues" evidence="1">
    <location>
        <begin position="412"/>
        <end position="422"/>
    </location>
</feature>
<name>A0A1C7N2D3_9FUNG</name>
<keyword evidence="4" id="KW-1185">Reference proteome</keyword>
<organism evidence="3 4">
    <name type="scientific">Choanephora cucurbitarum</name>
    <dbReference type="NCBI Taxonomy" id="101091"/>
    <lineage>
        <taxon>Eukaryota</taxon>
        <taxon>Fungi</taxon>
        <taxon>Fungi incertae sedis</taxon>
        <taxon>Mucoromycota</taxon>
        <taxon>Mucoromycotina</taxon>
        <taxon>Mucoromycetes</taxon>
        <taxon>Mucorales</taxon>
        <taxon>Mucorineae</taxon>
        <taxon>Choanephoraceae</taxon>
        <taxon>Choanephoroideae</taxon>
        <taxon>Choanephora</taxon>
    </lineage>
</organism>
<proteinExistence type="predicted"/>
<dbReference type="FunCoup" id="A0A1C7N2D3">
    <property type="interactions" value="432"/>
</dbReference>
<dbReference type="AlphaFoldDB" id="A0A1C7N2D3"/>
<feature type="domain" description="Methyltransferase" evidence="2">
    <location>
        <begin position="153"/>
        <end position="244"/>
    </location>
</feature>
<keyword evidence="3" id="KW-0489">Methyltransferase</keyword>
<dbReference type="PANTHER" id="PTHR43591">
    <property type="entry name" value="METHYLTRANSFERASE"/>
    <property type="match status" value="1"/>
</dbReference>
<evidence type="ECO:0000313" key="4">
    <source>
        <dbReference type="Proteomes" id="UP000093000"/>
    </source>
</evidence>
<comment type="caution">
    <text evidence="3">The sequence shown here is derived from an EMBL/GenBank/DDBJ whole genome shotgun (WGS) entry which is preliminary data.</text>
</comment>
<dbReference type="InParanoid" id="A0A1C7N2D3"/>
<gene>
    <name evidence="3" type="primary">menG_2</name>
    <name evidence="3" type="ORF">A0J61_08684</name>
</gene>
<dbReference type="STRING" id="101091.A0A1C7N2D3"/>
<feature type="compositionally biased region" description="Basic and acidic residues" evidence="1">
    <location>
        <begin position="430"/>
        <end position="442"/>
    </location>
</feature>
<dbReference type="Pfam" id="PF13649">
    <property type="entry name" value="Methyltransf_25"/>
    <property type="match status" value="1"/>
</dbReference>
<evidence type="ECO:0000259" key="2">
    <source>
        <dbReference type="Pfam" id="PF13649"/>
    </source>
</evidence>
<feature type="region of interest" description="Disordered" evidence="1">
    <location>
        <begin position="400"/>
        <end position="461"/>
    </location>
</feature>
<dbReference type="Proteomes" id="UP000093000">
    <property type="component" value="Unassembled WGS sequence"/>
</dbReference>
<dbReference type="InterPro" id="IPR041698">
    <property type="entry name" value="Methyltransf_25"/>
</dbReference>
<dbReference type="EMBL" id="LUGH01000693">
    <property type="protein sequence ID" value="OBZ83262.1"/>
    <property type="molecule type" value="Genomic_DNA"/>
</dbReference>
<dbReference type="OrthoDB" id="2013972at2759"/>
<evidence type="ECO:0000313" key="3">
    <source>
        <dbReference type="EMBL" id="OBZ83262.1"/>
    </source>
</evidence>